<feature type="transmembrane region" description="Helical" evidence="1">
    <location>
        <begin position="15"/>
        <end position="35"/>
    </location>
</feature>
<name>A0A0Q9XZN7_9BACI</name>
<sequence>MEWTVEIVKGLGRMLLHPVFYFSMIWVLLAGFWRIKRERHDFHVRVHTIYLELRHLFPAGILVGIVLSIVSIMLGLTIPLKLLVILAVVTIVLTVIGNARLLSAAFTVGIPLLLLSSFSLFSFEWDFLDQMDSNYLLQMDSNYLLGATVMLGLLLGCGRVSDDKQWGTGCLT</sequence>
<feature type="transmembrane region" description="Helical" evidence="1">
    <location>
        <begin position="104"/>
        <end position="123"/>
    </location>
</feature>
<evidence type="ECO:0000313" key="3">
    <source>
        <dbReference type="Proteomes" id="UP000053881"/>
    </source>
</evidence>
<dbReference type="PATRIC" id="fig|217031.4.peg.2161"/>
<dbReference type="AlphaFoldDB" id="A0A0Q9XZN7"/>
<evidence type="ECO:0000313" key="2">
    <source>
        <dbReference type="EMBL" id="KRG14252.1"/>
    </source>
</evidence>
<organism evidence="2 3">
    <name type="scientific">Lederbergia galactosidilytica</name>
    <dbReference type="NCBI Taxonomy" id="217031"/>
    <lineage>
        <taxon>Bacteria</taxon>
        <taxon>Bacillati</taxon>
        <taxon>Bacillota</taxon>
        <taxon>Bacilli</taxon>
        <taxon>Bacillales</taxon>
        <taxon>Bacillaceae</taxon>
        <taxon>Lederbergia</taxon>
    </lineage>
</organism>
<keyword evidence="1" id="KW-0472">Membrane</keyword>
<comment type="caution">
    <text evidence="2">The sequence shown here is derived from an EMBL/GenBank/DDBJ whole genome shotgun (WGS) entry which is preliminary data.</text>
</comment>
<reference evidence="2 3" key="1">
    <citation type="submission" date="2015-06" db="EMBL/GenBank/DDBJ databases">
        <title>Genome sequencing project of Bacillus galactosidilyticus PL133.</title>
        <authorList>
            <person name="Gaiero J."/>
            <person name="Nicol R."/>
            <person name="Habash M."/>
        </authorList>
    </citation>
    <scope>NUCLEOTIDE SEQUENCE [LARGE SCALE GENOMIC DNA]</scope>
    <source>
        <strain evidence="2 3">PL133</strain>
    </source>
</reference>
<feature type="transmembrane region" description="Helical" evidence="1">
    <location>
        <begin position="56"/>
        <end position="74"/>
    </location>
</feature>
<accession>A0A0Q9XZN7</accession>
<dbReference type="EMBL" id="LGPB01000066">
    <property type="protein sequence ID" value="KRG14252.1"/>
    <property type="molecule type" value="Genomic_DNA"/>
</dbReference>
<protein>
    <submittedName>
        <fullName evidence="2">Uncharacterized protein</fullName>
    </submittedName>
</protein>
<keyword evidence="1" id="KW-1133">Transmembrane helix</keyword>
<feature type="transmembrane region" description="Helical" evidence="1">
    <location>
        <begin position="80"/>
        <end position="97"/>
    </location>
</feature>
<gene>
    <name evidence="2" type="ORF">ACA29_06505</name>
</gene>
<evidence type="ECO:0000256" key="1">
    <source>
        <dbReference type="SAM" id="Phobius"/>
    </source>
</evidence>
<feature type="transmembrane region" description="Helical" evidence="1">
    <location>
        <begin position="143"/>
        <end position="161"/>
    </location>
</feature>
<keyword evidence="1" id="KW-0812">Transmembrane</keyword>
<dbReference type="Proteomes" id="UP000053881">
    <property type="component" value="Unassembled WGS sequence"/>
</dbReference>
<proteinExistence type="predicted"/>